<dbReference type="InterPro" id="IPR011697">
    <property type="entry name" value="Peptidase_C26"/>
</dbReference>
<dbReference type="InterPro" id="IPR029062">
    <property type="entry name" value="Class_I_gatase-like"/>
</dbReference>
<dbReference type="PANTHER" id="PTHR43235:SF1">
    <property type="entry name" value="GLUTAMINE AMIDOTRANSFERASE PB2B2.05-RELATED"/>
    <property type="match status" value="1"/>
</dbReference>
<dbReference type="SUPFAM" id="SSF52317">
    <property type="entry name" value="Class I glutamine amidotransferase-like"/>
    <property type="match status" value="1"/>
</dbReference>
<dbReference type="AlphaFoldDB" id="A0A0P9F1E3"/>
<dbReference type="Proteomes" id="UP000050509">
    <property type="component" value="Unassembled WGS sequence"/>
</dbReference>
<organism evidence="1 2">
    <name type="scientific">Kouleothrix aurantiaca</name>
    <dbReference type="NCBI Taxonomy" id="186479"/>
    <lineage>
        <taxon>Bacteria</taxon>
        <taxon>Bacillati</taxon>
        <taxon>Chloroflexota</taxon>
        <taxon>Chloroflexia</taxon>
        <taxon>Chloroflexales</taxon>
        <taxon>Roseiflexineae</taxon>
        <taxon>Roseiflexaceae</taxon>
        <taxon>Kouleothrix</taxon>
    </lineage>
</organism>
<dbReference type="GO" id="GO:0006598">
    <property type="term" value="P:polyamine catabolic process"/>
    <property type="evidence" value="ECO:0007669"/>
    <property type="project" value="TreeGrafter"/>
</dbReference>
<sequence>MNTLATPRPVIGIPCSSYPDSWFTPANGNAISYLRALEAAGAIPALIHQTRDAAVLAAHYERCDALLFAGGEDVGPQHYGAAPHPKLGPTNPIQDENEIALARRAVAEGKPVFGICRGVQLLNVALGGTLFQDIPSECPNALNHNLSTEQRDMSWLAHPLALSEASWLAECLGAAELTINTLHHQALRDIAPGLRVTGRAPDGIVEAVEG</sequence>
<keyword evidence="1" id="KW-0315">Glutamine amidotransferase</keyword>
<protein>
    <submittedName>
        <fullName evidence="1">Glutamine amidotransferase</fullName>
    </submittedName>
</protein>
<gene>
    <name evidence="1" type="ORF">SE17_28750</name>
</gene>
<keyword evidence="1" id="KW-0808">Transferase</keyword>
<evidence type="ECO:0000313" key="1">
    <source>
        <dbReference type="EMBL" id="KPV50126.1"/>
    </source>
</evidence>
<dbReference type="CDD" id="cd01745">
    <property type="entry name" value="GATase1_2"/>
    <property type="match status" value="1"/>
</dbReference>
<dbReference type="Pfam" id="PF07722">
    <property type="entry name" value="Peptidase_C26"/>
    <property type="match status" value="1"/>
</dbReference>
<dbReference type="PROSITE" id="PS51273">
    <property type="entry name" value="GATASE_TYPE_1"/>
    <property type="match status" value="1"/>
</dbReference>
<proteinExistence type="predicted"/>
<dbReference type="GO" id="GO:0005829">
    <property type="term" value="C:cytosol"/>
    <property type="evidence" value="ECO:0007669"/>
    <property type="project" value="TreeGrafter"/>
</dbReference>
<keyword evidence="2" id="KW-1185">Reference proteome</keyword>
<dbReference type="EMBL" id="LJCR01001566">
    <property type="protein sequence ID" value="KPV50126.1"/>
    <property type="molecule type" value="Genomic_DNA"/>
</dbReference>
<evidence type="ECO:0000313" key="2">
    <source>
        <dbReference type="Proteomes" id="UP000050509"/>
    </source>
</evidence>
<dbReference type="PANTHER" id="PTHR43235">
    <property type="entry name" value="GLUTAMINE AMIDOTRANSFERASE PB2B2.05-RELATED"/>
    <property type="match status" value="1"/>
</dbReference>
<dbReference type="InterPro" id="IPR044668">
    <property type="entry name" value="PuuD-like"/>
</dbReference>
<feature type="non-terminal residue" evidence="1">
    <location>
        <position position="210"/>
    </location>
</feature>
<reference evidence="1 2" key="1">
    <citation type="submission" date="2015-09" db="EMBL/GenBank/DDBJ databases">
        <title>Draft genome sequence of Kouleothrix aurantiaca JCM 19913.</title>
        <authorList>
            <person name="Hemp J."/>
        </authorList>
    </citation>
    <scope>NUCLEOTIDE SEQUENCE [LARGE SCALE GENOMIC DNA]</scope>
    <source>
        <strain evidence="1 2">COM-B</strain>
    </source>
</reference>
<accession>A0A0P9F1E3</accession>
<dbReference type="GO" id="GO:0033969">
    <property type="term" value="F:gamma-glutamyl-gamma-aminobutyrate hydrolase activity"/>
    <property type="evidence" value="ECO:0007669"/>
    <property type="project" value="TreeGrafter"/>
</dbReference>
<dbReference type="Gene3D" id="3.40.50.880">
    <property type="match status" value="1"/>
</dbReference>
<name>A0A0P9F1E3_9CHLR</name>
<dbReference type="GO" id="GO:0016740">
    <property type="term" value="F:transferase activity"/>
    <property type="evidence" value="ECO:0007669"/>
    <property type="project" value="UniProtKB-KW"/>
</dbReference>
<comment type="caution">
    <text evidence="1">The sequence shown here is derived from an EMBL/GenBank/DDBJ whole genome shotgun (WGS) entry which is preliminary data.</text>
</comment>